<dbReference type="InterPro" id="IPR008939">
    <property type="entry name" value="Lytic_TGlycosylase_superhlx_U"/>
</dbReference>
<dbReference type="PANTHER" id="PTHR37423">
    <property type="entry name" value="SOLUBLE LYTIC MUREIN TRANSGLYCOSYLASE-RELATED"/>
    <property type="match status" value="1"/>
</dbReference>
<gene>
    <name evidence="5" type="ORF">BSZ37_18700</name>
</gene>
<dbReference type="GO" id="GO:0042597">
    <property type="term" value="C:periplasmic space"/>
    <property type="evidence" value="ECO:0007669"/>
    <property type="project" value="InterPro"/>
</dbReference>
<evidence type="ECO:0000256" key="1">
    <source>
        <dbReference type="ARBA" id="ARBA00007734"/>
    </source>
</evidence>
<proteinExistence type="inferred from homology"/>
<dbReference type="AlphaFoldDB" id="A0A271J4N2"/>
<feature type="signal peptide" evidence="3">
    <location>
        <begin position="1"/>
        <end position="25"/>
    </location>
</feature>
<comment type="caution">
    <text evidence="5">The sequence shown here is derived from an EMBL/GenBank/DDBJ whole genome shotgun (WGS) entry which is preliminary data.</text>
</comment>
<accession>A0A271J4N2</accession>
<keyword evidence="2 3" id="KW-0732">Signal</keyword>
<dbReference type="Pfam" id="PF13432">
    <property type="entry name" value="TPR_16"/>
    <property type="match status" value="2"/>
</dbReference>
<comment type="similarity">
    <text evidence="1">Belongs to the transglycosylase Slt family.</text>
</comment>
<dbReference type="Pfam" id="PF01464">
    <property type="entry name" value="SLT"/>
    <property type="match status" value="1"/>
</dbReference>
<feature type="chain" id="PRO_5012470506" description="Transglycosylase SLT domain-containing protein" evidence="3">
    <location>
        <begin position="26"/>
        <end position="770"/>
    </location>
</feature>
<dbReference type="CDD" id="cd13401">
    <property type="entry name" value="Slt70-like"/>
    <property type="match status" value="1"/>
</dbReference>
<dbReference type="PANTHER" id="PTHR37423:SF5">
    <property type="entry name" value="SOLUBLE LYTIC MUREIN TRANSGLYCOSYLASE"/>
    <property type="match status" value="1"/>
</dbReference>
<protein>
    <recommendedName>
        <fullName evidence="4">Transglycosylase SLT domain-containing protein</fullName>
    </recommendedName>
</protein>
<evidence type="ECO:0000313" key="6">
    <source>
        <dbReference type="Proteomes" id="UP000216339"/>
    </source>
</evidence>
<dbReference type="Gene3D" id="1.10.530.10">
    <property type="match status" value="1"/>
</dbReference>
<dbReference type="SUPFAM" id="SSF48452">
    <property type="entry name" value="TPR-like"/>
    <property type="match status" value="1"/>
</dbReference>
<dbReference type="GO" id="GO:0004553">
    <property type="term" value="F:hydrolase activity, hydrolyzing O-glycosyl compounds"/>
    <property type="evidence" value="ECO:0007669"/>
    <property type="project" value="InterPro"/>
</dbReference>
<sequence>MFALGLTLGLLVALAAGCRADGAGADEPDGTGPVAADVTSLSPDVLAEAAAFLDTDRPQRAVRLLRPYTDEPARLAPEARLLAARAEAGSDDWPRVRTLLDGAAGLDSLDGGRGLYLLARAADDAGDADAARSGYDAFLAASDSSQLGVERGAARLRRALVLARTDPEAGDRALSEVADVSPDWLAVLEAEALAQDGDVDRVEAVVGRVSGGTLGRRAWAARIEAARRSGDLEAARRLADQARRQTGNDAARAGFTVTAGRLAAEAGDGDAARALYREAIGIDPASAAAREAAARLREGDPTAAEWLALARTDRALGLNSDAADAFRQWLDADTGTPEQQADVRYEAADALFDAQRYDEVEAMLQPIRDRTDARSLWAGTLGRMGRTDEAAAVYLELAEAKPVANLYFAADVLHQGGDLDRALPLYQRVEQEHAGTSWAGLATMRRAGQAFLDEDYAEAARLWDGYRTRQPRGADALRSLYWAGRALAEAGDAEAAAERFRGVLRQERDSYYALLASEALGEPFWPLPLSASPPDDPDAAARVADALRGVDLLREAGFPDAAEAELDRAIARAGGGTATRYALAEALVERGYGRRAILIGQSLGGGTNARRLRILYPFPFRRMIAAEATARGIDPFVAAALIRQESQFSERATSYVGARGLMQLMPATARTLAAEEGIEPWDPELLYLPEVNVHLGTRYVGQQVAAYDGALPAVFGAYNAGPHQVDQWRTFPEFGDDALFTERIPFRETRDYVKILTRNRAIYEGLYGAD</sequence>
<dbReference type="InterPro" id="IPR011990">
    <property type="entry name" value="TPR-like_helical_dom_sf"/>
</dbReference>
<dbReference type="EMBL" id="MQWD01000001">
    <property type="protein sequence ID" value="PAP78310.1"/>
    <property type="molecule type" value="Genomic_DNA"/>
</dbReference>
<keyword evidence="6" id="KW-1185">Reference proteome</keyword>
<name>A0A271J4N2_9BACT</name>
<evidence type="ECO:0000256" key="3">
    <source>
        <dbReference type="SAM" id="SignalP"/>
    </source>
</evidence>
<evidence type="ECO:0000259" key="4">
    <source>
        <dbReference type="Pfam" id="PF01464"/>
    </source>
</evidence>
<organism evidence="5 6">
    <name type="scientific">Rubrivirga marina</name>
    <dbReference type="NCBI Taxonomy" id="1196024"/>
    <lineage>
        <taxon>Bacteria</taxon>
        <taxon>Pseudomonadati</taxon>
        <taxon>Rhodothermota</taxon>
        <taxon>Rhodothermia</taxon>
        <taxon>Rhodothermales</taxon>
        <taxon>Rubricoccaceae</taxon>
        <taxon>Rubrivirga</taxon>
    </lineage>
</organism>
<evidence type="ECO:0000256" key="2">
    <source>
        <dbReference type="ARBA" id="ARBA00022729"/>
    </source>
</evidence>
<reference evidence="5 6" key="1">
    <citation type="submission" date="2016-11" db="EMBL/GenBank/DDBJ databases">
        <title>Study of marine rhodopsin-containing bacteria.</title>
        <authorList>
            <person name="Yoshizawa S."/>
            <person name="Kumagai Y."/>
            <person name="Kogure K."/>
        </authorList>
    </citation>
    <scope>NUCLEOTIDE SEQUENCE [LARGE SCALE GENOMIC DNA]</scope>
    <source>
        <strain evidence="5 6">SAORIC-28</strain>
    </source>
</reference>
<dbReference type="Proteomes" id="UP000216339">
    <property type="component" value="Unassembled WGS sequence"/>
</dbReference>
<dbReference type="Gene3D" id="1.25.40.10">
    <property type="entry name" value="Tetratricopeptide repeat domain"/>
    <property type="match status" value="3"/>
</dbReference>
<dbReference type="InterPro" id="IPR023346">
    <property type="entry name" value="Lysozyme-like_dom_sf"/>
</dbReference>
<feature type="domain" description="Transglycosylase SLT" evidence="4">
    <location>
        <begin position="623"/>
        <end position="729"/>
    </location>
</feature>
<evidence type="ECO:0000313" key="5">
    <source>
        <dbReference type="EMBL" id="PAP78310.1"/>
    </source>
</evidence>
<dbReference type="SUPFAM" id="SSF48435">
    <property type="entry name" value="Bacterial muramidases"/>
    <property type="match status" value="1"/>
</dbReference>
<dbReference type="InterPro" id="IPR008258">
    <property type="entry name" value="Transglycosylase_SLT_dom_1"/>
</dbReference>
<dbReference type="SUPFAM" id="SSF53955">
    <property type="entry name" value="Lysozyme-like"/>
    <property type="match status" value="1"/>
</dbReference>